<keyword evidence="3" id="KW-1185">Reference proteome</keyword>
<name>T1GIW5_MEGSC</name>
<proteinExistence type="predicted"/>
<dbReference type="AlphaFoldDB" id="T1GIW5"/>
<dbReference type="Proteomes" id="UP000015102">
    <property type="component" value="Unassembled WGS sequence"/>
</dbReference>
<protein>
    <submittedName>
        <fullName evidence="2">Uncharacterized protein</fullName>
    </submittedName>
</protein>
<dbReference type="EMBL" id="CAQQ02096233">
    <property type="status" value="NOT_ANNOTATED_CDS"/>
    <property type="molecule type" value="Genomic_DNA"/>
</dbReference>
<dbReference type="EnsemblMetazoa" id="MESCA003401-RA">
    <property type="protein sequence ID" value="MESCA003401-PA"/>
    <property type="gene ID" value="MESCA003401"/>
</dbReference>
<evidence type="ECO:0000313" key="2">
    <source>
        <dbReference type="EnsemblMetazoa" id="MESCA003401-PA"/>
    </source>
</evidence>
<feature type="region of interest" description="Disordered" evidence="1">
    <location>
        <begin position="1"/>
        <end position="20"/>
    </location>
</feature>
<organism evidence="2 3">
    <name type="scientific">Megaselia scalaris</name>
    <name type="common">Humpbacked fly</name>
    <name type="synonym">Phora scalaris</name>
    <dbReference type="NCBI Taxonomy" id="36166"/>
    <lineage>
        <taxon>Eukaryota</taxon>
        <taxon>Metazoa</taxon>
        <taxon>Ecdysozoa</taxon>
        <taxon>Arthropoda</taxon>
        <taxon>Hexapoda</taxon>
        <taxon>Insecta</taxon>
        <taxon>Pterygota</taxon>
        <taxon>Neoptera</taxon>
        <taxon>Endopterygota</taxon>
        <taxon>Diptera</taxon>
        <taxon>Brachycera</taxon>
        <taxon>Muscomorpha</taxon>
        <taxon>Platypezoidea</taxon>
        <taxon>Phoridae</taxon>
        <taxon>Megaseliini</taxon>
        <taxon>Megaselia</taxon>
    </lineage>
</organism>
<reference evidence="3" key="1">
    <citation type="submission" date="2013-02" db="EMBL/GenBank/DDBJ databases">
        <authorList>
            <person name="Hughes D."/>
        </authorList>
    </citation>
    <scope>NUCLEOTIDE SEQUENCE</scope>
    <source>
        <strain>Durham</strain>
        <strain evidence="3">NC isolate 2 -- Noor lab</strain>
    </source>
</reference>
<reference evidence="2" key="2">
    <citation type="submission" date="2015-06" db="UniProtKB">
        <authorList>
            <consortium name="EnsemblMetazoa"/>
        </authorList>
    </citation>
    <scope>IDENTIFICATION</scope>
</reference>
<evidence type="ECO:0000256" key="1">
    <source>
        <dbReference type="SAM" id="MobiDB-lite"/>
    </source>
</evidence>
<accession>T1GIW5</accession>
<dbReference type="HOGENOM" id="CLU_1490655_0_0_1"/>
<evidence type="ECO:0000313" key="3">
    <source>
        <dbReference type="Proteomes" id="UP000015102"/>
    </source>
</evidence>
<sequence>MSPISEKSKPSNSDLKVSEIPFPLTRKEEIEKERQKIQELRRAEAIFQELNVQAKMRRNEDQNRQEMNICQIAVDLCGTFEDYKSILDPMVQNFIENPLSKIKGVNGLLQCKTDGIIPEKMLLGILSFLNDKYESKYELSDLFMTQLIPEWLLNLFSKKYKMSRENAILQLNYQEEPIDEM</sequence>